<dbReference type="AlphaFoldDB" id="A0A1G4KAV5"/>
<sequence>MAEGIIIDDETGILLLDDHFKVGLGELVRYKFSVSKKILDSQNINVTELYLSFKNMESGLLRPIYLTGPYSFYIDIRPFNYNELKKFEGEDLQFCEDVKPWEEYRAVLRINENSRVGDSDEYVWLIDVLSQLSVTALPTLSFRLCIGTKASREMPNGQKVVMAAGISCAKWDTRTLWNLDPPFPERESHLVFLTHGIFSNAGCDMLYLKDKIEMAAASLPDSENPNLLVRGFMQNIGRSSKGVRTLGTRLAKYIIETVDELRSRFKITKISFIGHSLGGLVQAMAVHYIAVKRPDIFDKQTGLEPVNFITLATPYLGVTGETPKFISLALDIGALGQTGIDLALQRTFFLHSDGLVATEHKPCFNTKGKALLELIPMDPALSIFSRFKNRTAYANVLHDGIVPLRTSALLYLDWRGLGEVRGARTKEHGNDPGRSDAGSSRKDKAAGEIPQETMDKKSALQYILPQALIKKNKYKRYKRTQIVKSNSKLNASDGATEEMETEEDFTPPPKASAFESAANVLLAPLPSQEYLKDPSKRQDKIIHDKVYTPDELPPAHYSKRPVIKKLMYPNDRIHRVQERIARKWQETMTWRKVLVTLQPDSHNNIVVRRRFVNSFGWVVVDHLARSHFGKSSS</sequence>
<evidence type="ECO:0000256" key="3">
    <source>
        <dbReference type="SAM" id="MobiDB-lite"/>
    </source>
</evidence>
<proteinExistence type="inferred from homology"/>
<evidence type="ECO:0000313" key="5">
    <source>
        <dbReference type="EMBL" id="SCV01387.1"/>
    </source>
</evidence>
<dbReference type="PANTHER" id="PTHR12482:SF20">
    <property type="entry name" value="LIPASE YDR444W-RELATED"/>
    <property type="match status" value="1"/>
</dbReference>
<feature type="region of interest" description="Disordered" evidence="3">
    <location>
        <begin position="488"/>
        <end position="508"/>
    </location>
</feature>
<dbReference type="Gene3D" id="3.40.50.1820">
    <property type="entry name" value="alpha/beta hydrolase"/>
    <property type="match status" value="1"/>
</dbReference>
<evidence type="ECO:0000259" key="4">
    <source>
        <dbReference type="Pfam" id="PF05057"/>
    </source>
</evidence>
<feature type="compositionally biased region" description="Basic and acidic residues" evidence="3">
    <location>
        <begin position="423"/>
        <end position="446"/>
    </location>
</feature>
<dbReference type="GO" id="GO:0016042">
    <property type="term" value="P:lipid catabolic process"/>
    <property type="evidence" value="ECO:0007669"/>
    <property type="project" value="UniProtKB-KW"/>
</dbReference>
<evidence type="ECO:0000256" key="1">
    <source>
        <dbReference type="ARBA" id="ARBA00007920"/>
    </source>
</evidence>
<keyword evidence="2" id="KW-0442">Lipid degradation</keyword>
<dbReference type="Proteomes" id="UP000191024">
    <property type="component" value="Chromosome G"/>
</dbReference>
<dbReference type="EMBL" id="LT598469">
    <property type="protein sequence ID" value="SCV01387.1"/>
    <property type="molecule type" value="Genomic_DNA"/>
</dbReference>
<dbReference type="PIRSF" id="PIRSF005412">
    <property type="entry name" value="UCP005412_abhydr"/>
    <property type="match status" value="1"/>
</dbReference>
<name>A0A1G4KAV5_9SACH</name>
<dbReference type="InterPro" id="IPR007751">
    <property type="entry name" value="DUF676_lipase-like"/>
</dbReference>
<dbReference type="Pfam" id="PF05057">
    <property type="entry name" value="DUF676"/>
    <property type="match status" value="1"/>
</dbReference>
<keyword evidence="2" id="KW-0443">Lipid metabolism</keyword>
<reference evidence="5 6" key="1">
    <citation type="submission" date="2016-03" db="EMBL/GenBank/DDBJ databases">
        <authorList>
            <person name="Devillers H."/>
        </authorList>
    </citation>
    <scope>NUCLEOTIDE SEQUENCE [LARGE SCALE GENOMIC DNA]</scope>
    <source>
        <strain evidence="5">CBS 11717</strain>
    </source>
</reference>
<dbReference type="GO" id="GO:0047372">
    <property type="term" value="F:monoacylglycerol lipase activity"/>
    <property type="evidence" value="ECO:0007669"/>
    <property type="project" value="TreeGrafter"/>
</dbReference>
<dbReference type="PANTHER" id="PTHR12482">
    <property type="entry name" value="LIPASE ROG1-RELATED-RELATED"/>
    <property type="match status" value="1"/>
</dbReference>
<feature type="domain" description="DUF676" evidence="4">
    <location>
        <begin position="186"/>
        <end position="406"/>
    </location>
</feature>
<organism evidence="5 6">
    <name type="scientific">Lachancea mirantina</name>
    <dbReference type="NCBI Taxonomy" id="1230905"/>
    <lineage>
        <taxon>Eukaryota</taxon>
        <taxon>Fungi</taxon>
        <taxon>Dikarya</taxon>
        <taxon>Ascomycota</taxon>
        <taxon>Saccharomycotina</taxon>
        <taxon>Saccharomycetes</taxon>
        <taxon>Saccharomycetales</taxon>
        <taxon>Saccharomycetaceae</taxon>
        <taxon>Lachancea</taxon>
    </lineage>
</organism>
<evidence type="ECO:0000313" key="6">
    <source>
        <dbReference type="Proteomes" id="UP000191024"/>
    </source>
</evidence>
<keyword evidence="6" id="KW-1185">Reference proteome</keyword>
<dbReference type="OrthoDB" id="5368485at2759"/>
<feature type="region of interest" description="Disordered" evidence="3">
    <location>
        <begin position="423"/>
        <end position="452"/>
    </location>
</feature>
<dbReference type="InterPro" id="IPR044294">
    <property type="entry name" value="Lipase-like"/>
</dbReference>
<protein>
    <submittedName>
        <fullName evidence="5">LAMI_0G11166g1_1</fullName>
    </submittedName>
</protein>
<dbReference type="InterPro" id="IPR016445">
    <property type="entry name" value="Rog1_fam"/>
</dbReference>
<dbReference type="SUPFAM" id="SSF53474">
    <property type="entry name" value="alpha/beta-Hydrolases"/>
    <property type="match status" value="1"/>
</dbReference>
<dbReference type="STRING" id="1230905.A0A1G4KAV5"/>
<feature type="compositionally biased region" description="Acidic residues" evidence="3">
    <location>
        <begin position="495"/>
        <end position="505"/>
    </location>
</feature>
<comment type="similarity">
    <text evidence="1">Belongs to the putative lipase ROG1 family.</text>
</comment>
<evidence type="ECO:0000256" key="2">
    <source>
        <dbReference type="ARBA" id="ARBA00022963"/>
    </source>
</evidence>
<accession>A0A1G4KAV5</accession>
<gene>
    <name evidence="5" type="ORF">LAMI_0G11166G</name>
</gene>
<dbReference type="InterPro" id="IPR029058">
    <property type="entry name" value="AB_hydrolase_fold"/>
</dbReference>